<dbReference type="Proteomes" id="UP000297555">
    <property type="component" value="Unassembled WGS sequence"/>
</dbReference>
<feature type="transmembrane region" description="Helical" evidence="1">
    <location>
        <begin position="477"/>
        <end position="497"/>
    </location>
</feature>
<feature type="transmembrane region" description="Helical" evidence="1">
    <location>
        <begin position="21"/>
        <end position="39"/>
    </location>
</feature>
<dbReference type="RefSeq" id="WP_134827689.1">
    <property type="nucleotide sequence ID" value="NZ_SPDQ01000021.1"/>
</dbReference>
<evidence type="ECO:0000313" key="2">
    <source>
        <dbReference type="EMBL" id="TFH78529.1"/>
    </source>
</evidence>
<feature type="transmembrane region" description="Helical" evidence="1">
    <location>
        <begin position="504"/>
        <end position="523"/>
    </location>
</feature>
<protein>
    <recommendedName>
        <fullName evidence="4">YfhO family protein</fullName>
    </recommendedName>
</protein>
<evidence type="ECO:0008006" key="4">
    <source>
        <dbReference type="Google" id="ProtNLM"/>
    </source>
</evidence>
<organism evidence="2 3">
    <name type="scientific">Pseudomonas kribbensis</name>
    <dbReference type="NCBI Taxonomy" id="1628086"/>
    <lineage>
        <taxon>Bacteria</taxon>
        <taxon>Pseudomonadati</taxon>
        <taxon>Pseudomonadota</taxon>
        <taxon>Gammaproteobacteria</taxon>
        <taxon>Pseudomonadales</taxon>
        <taxon>Pseudomonadaceae</taxon>
        <taxon>Pseudomonas</taxon>
    </lineage>
</organism>
<reference evidence="2 3" key="1">
    <citation type="submission" date="2019-03" db="EMBL/GenBank/DDBJ databases">
        <title>Draft genome sequence of humic substances-degrading Pseudomonas kribbensis CHA-19 from forest soil.</title>
        <authorList>
            <person name="Kim D."/>
        </authorList>
    </citation>
    <scope>NUCLEOTIDE SEQUENCE [LARGE SCALE GENOMIC DNA]</scope>
    <source>
        <strain evidence="2 3">CHA-19</strain>
    </source>
</reference>
<feature type="transmembrane region" description="Helical" evidence="1">
    <location>
        <begin position="543"/>
        <end position="562"/>
    </location>
</feature>
<name>A0A4Y8VFI7_9PSED</name>
<feature type="transmembrane region" description="Helical" evidence="1">
    <location>
        <begin position="168"/>
        <end position="189"/>
    </location>
</feature>
<dbReference type="OrthoDB" id="8099337at2"/>
<feature type="transmembrane region" description="Helical" evidence="1">
    <location>
        <begin position="389"/>
        <end position="406"/>
    </location>
</feature>
<feature type="transmembrane region" description="Helical" evidence="1">
    <location>
        <begin position="413"/>
        <end position="433"/>
    </location>
</feature>
<feature type="transmembrane region" description="Helical" evidence="1">
    <location>
        <begin position="574"/>
        <end position="592"/>
    </location>
</feature>
<feature type="transmembrane region" description="Helical" evidence="1">
    <location>
        <begin position="318"/>
        <end position="337"/>
    </location>
</feature>
<evidence type="ECO:0000256" key="1">
    <source>
        <dbReference type="SAM" id="Phobius"/>
    </source>
</evidence>
<keyword evidence="1" id="KW-0812">Transmembrane</keyword>
<feature type="transmembrane region" description="Helical" evidence="1">
    <location>
        <begin position="622"/>
        <end position="639"/>
    </location>
</feature>
<feature type="transmembrane region" description="Helical" evidence="1">
    <location>
        <begin position="598"/>
        <end position="615"/>
    </location>
</feature>
<comment type="caution">
    <text evidence="2">The sequence shown here is derived from an EMBL/GenBank/DDBJ whole genome shotgun (WGS) entry which is preliminary data.</text>
</comment>
<gene>
    <name evidence="2" type="ORF">E4J90_20005</name>
</gene>
<keyword evidence="1" id="KW-1133">Transmembrane helix</keyword>
<dbReference type="AlphaFoldDB" id="A0A4Y8VFI7"/>
<accession>A0A4Y8VFI7</accession>
<keyword evidence="1" id="KW-0472">Membrane</keyword>
<evidence type="ECO:0000313" key="3">
    <source>
        <dbReference type="Proteomes" id="UP000297555"/>
    </source>
</evidence>
<feature type="transmembrane region" description="Helical" evidence="1">
    <location>
        <begin position="201"/>
        <end position="218"/>
    </location>
</feature>
<feature type="transmembrane region" description="Helical" evidence="1">
    <location>
        <begin position="835"/>
        <end position="856"/>
    </location>
</feature>
<proteinExistence type="predicted"/>
<sequence>MNAFFRSDLFQKKTFAEYFRSLLILTVFFSFIVFFTPVSKPVVNIEMISSVSGVSQLFFNDGNGYSEDNSVKGVVNAGKNRLAYPLSIQASPVRWDPLNSPGTIEVLDTDISVLGMSFLSGAMTFKALNQIESIDNLSGKTVIRIQENADDPELEMTFAVEQVSKIRIMLSVLCGFVVSTVVLVLFHFARDVKALLDKLPAWFYVVGLLALLNMYVFYDHLFGQSVFPWDFSLTYHAIPNYWLTSLQAGQFPSWVPFQGMGYPLLMNMQSGLFYPPNYVFYIFNIPYTLHAAVVFQVVHVFFAGLGAYVLLRKSGQDVLASVIGSVAYNLFGGFFCNSEHLDIVRSFAFLPWIFAGLVDLMRNGVKPFPLIVLPVLLLFQWTGGYPGSSISIVFISFVFIFASAIAKECSWKHFIIGAGLMMSGVLMASPAFFPVLMLKGEIARSAEAGSLAKTFIAPVNLLSLIQRIDFPGLPGDVSMRSLHVLIIPFVFIFFMSVKVFKRNVGMTAVAVCALFMGMGGWFFDAVTKLFPPLGYSRFPSADYRGFIALALIYFAMLGYREYKASPVGIVKDRLVRFALFGVLGYFVVDPLLVNQDAFVFSLVTMLLVIVALCVHRFRLNPAVVFILFFSIQVIDFIRVEDGQAYWDNPSISGVHAEKFGALQTPAPLLAQRIRGVDSRAERSDEFTGQDFGYQGYLTGIYMVGDYSGPMQFLRQRYIVGNPDLLKFAKKAWAPVYFKGQPDAQEAIAAINSGADATSDRVQLTLYKPNQIEYDVKSASGFGFLENETYFPGWTMTVNDGIQVTAKDVHGFRYWEMPAGTYKAVAKFNMPYFRSAVFLAVFGLLAYLVGVGGLLIFRKK</sequence>
<dbReference type="EMBL" id="SPDQ01000021">
    <property type="protein sequence ID" value="TFH78529.1"/>
    <property type="molecule type" value="Genomic_DNA"/>
</dbReference>
<feature type="transmembrane region" description="Helical" evidence="1">
    <location>
        <begin position="278"/>
        <end position="311"/>
    </location>
</feature>